<keyword evidence="1" id="KW-0812">Transmembrane</keyword>
<dbReference type="EMBL" id="QJTJ01000010">
    <property type="protein sequence ID" value="PYF06337.1"/>
    <property type="molecule type" value="Genomic_DNA"/>
</dbReference>
<reference evidence="2 3" key="1">
    <citation type="submission" date="2018-06" db="EMBL/GenBank/DDBJ databases">
        <title>Genomic Encyclopedia of Archaeal and Bacterial Type Strains, Phase II (KMG-II): from individual species to whole genera.</title>
        <authorList>
            <person name="Goeker M."/>
        </authorList>
    </citation>
    <scope>NUCLEOTIDE SEQUENCE [LARGE SCALE GENOMIC DNA]</scope>
    <source>
        <strain evidence="2 3">KACC 16626</strain>
    </source>
</reference>
<evidence type="ECO:0008006" key="4">
    <source>
        <dbReference type="Google" id="ProtNLM"/>
    </source>
</evidence>
<evidence type="ECO:0000313" key="2">
    <source>
        <dbReference type="EMBL" id="PYF06337.1"/>
    </source>
</evidence>
<feature type="transmembrane region" description="Helical" evidence="1">
    <location>
        <begin position="71"/>
        <end position="95"/>
    </location>
</feature>
<evidence type="ECO:0000313" key="3">
    <source>
        <dbReference type="Proteomes" id="UP000247416"/>
    </source>
</evidence>
<dbReference type="Proteomes" id="UP000247416">
    <property type="component" value="Unassembled WGS sequence"/>
</dbReference>
<feature type="transmembrane region" description="Helical" evidence="1">
    <location>
        <begin position="7"/>
        <end position="30"/>
    </location>
</feature>
<dbReference type="RefSeq" id="WP_146223207.1">
    <property type="nucleotide sequence ID" value="NZ_QJTJ01000010.1"/>
</dbReference>
<name>A0A318TQX8_9BACL</name>
<dbReference type="AlphaFoldDB" id="A0A318TQX8"/>
<feature type="transmembrane region" description="Helical" evidence="1">
    <location>
        <begin position="45"/>
        <end position="64"/>
    </location>
</feature>
<proteinExistence type="predicted"/>
<organism evidence="2 3">
    <name type="scientific">Ureibacillus chungkukjangi</name>
    <dbReference type="NCBI Taxonomy" id="1202712"/>
    <lineage>
        <taxon>Bacteria</taxon>
        <taxon>Bacillati</taxon>
        <taxon>Bacillota</taxon>
        <taxon>Bacilli</taxon>
        <taxon>Bacillales</taxon>
        <taxon>Caryophanaceae</taxon>
        <taxon>Ureibacillus</taxon>
    </lineage>
</organism>
<evidence type="ECO:0000256" key="1">
    <source>
        <dbReference type="SAM" id="Phobius"/>
    </source>
</evidence>
<accession>A0A318TQX8</accession>
<sequence length="173" mass="19962">MGIFIAIIVIILLGGFTIFFSPLFVLSIFYFDSNNIVISPVTENYIYLTLSFVVLIIGLAILAWRRKFVTYTLFTLSLLMFVALYYASTIGHFVIHDEYVRVQSAFNKQQFAWPDIEKIYYEYEVGFPGTYSFYSGENVVTIIETGQFTSGVSSEITKRAHLYDIPFEKQQKK</sequence>
<protein>
    <recommendedName>
        <fullName evidence="4">PH (Pleckstrin Homology) domain-containing protein</fullName>
    </recommendedName>
</protein>
<gene>
    <name evidence="2" type="ORF">BJ095_11039</name>
</gene>
<keyword evidence="1" id="KW-1133">Transmembrane helix</keyword>
<keyword evidence="1" id="KW-0472">Membrane</keyword>
<comment type="caution">
    <text evidence="2">The sequence shown here is derived from an EMBL/GenBank/DDBJ whole genome shotgun (WGS) entry which is preliminary data.</text>
</comment>
<keyword evidence="3" id="KW-1185">Reference proteome</keyword>